<keyword evidence="2" id="KW-1185">Reference proteome</keyword>
<dbReference type="Proteomes" id="UP000516160">
    <property type="component" value="Chromosome"/>
</dbReference>
<sequence length="61" mass="7136">MKNLFNEFVESLMEHKKEKCVQMVLDCLSSDEINVVDLYTEILTPALNNIPCHNREDQHCI</sequence>
<organism evidence="1 2">
    <name type="scientific">Alkalicella caledoniensis</name>
    <dbReference type="NCBI Taxonomy" id="2731377"/>
    <lineage>
        <taxon>Bacteria</taxon>
        <taxon>Bacillati</taxon>
        <taxon>Bacillota</taxon>
        <taxon>Clostridia</taxon>
        <taxon>Eubacteriales</taxon>
        <taxon>Proteinivoracaceae</taxon>
        <taxon>Alkalicella</taxon>
    </lineage>
</organism>
<accession>A0A7G9WB82</accession>
<proteinExistence type="predicted"/>
<dbReference type="RefSeq" id="WP_213166343.1">
    <property type="nucleotide sequence ID" value="NZ_CP058559.1"/>
</dbReference>
<protein>
    <submittedName>
        <fullName evidence="1">Uncharacterized protein</fullName>
    </submittedName>
</protein>
<evidence type="ECO:0000313" key="1">
    <source>
        <dbReference type="EMBL" id="QNO15944.1"/>
    </source>
</evidence>
<evidence type="ECO:0000313" key="2">
    <source>
        <dbReference type="Proteomes" id="UP000516160"/>
    </source>
</evidence>
<name>A0A7G9WB82_ALKCA</name>
<gene>
    <name evidence="1" type="ORF">HYG86_14805</name>
</gene>
<dbReference type="KEGG" id="acae:HYG86_14805"/>
<dbReference type="AlphaFoldDB" id="A0A7G9WB82"/>
<dbReference type="EMBL" id="CP058559">
    <property type="protein sequence ID" value="QNO15944.1"/>
    <property type="molecule type" value="Genomic_DNA"/>
</dbReference>
<reference evidence="1 2" key="1">
    <citation type="submission" date="2020-07" db="EMBL/GenBank/DDBJ databases">
        <title>Alkalicella. sp. LB2 genome.</title>
        <authorList>
            <person name="Postec A."/>
            <person name="Quemeneur M."/>
        </authorList>
    </citation>
    <scope>NUCLEOTIDE SEQUENCE [LARGE SCALE GENOMIC DNA]</scope>
    <source>
        <strain evidence="1 2">LB2</strain>
    </source>
</reference>